<dbReference type="Proteomes" id="UP001515480">
    <property type="component" value="Unassembled WGS sequence"/>
</dbReference>
<gene>
    <name evidence="2" type="ORF">AB1Y20_001893</name>
</gene>
<keyword evidence="3" id="KW-1185">Reference proteome</keyword>
<sequence length="222" mass="22473">MASAAINTKTAMECDNDDVVSDAHGGKRPAPSAPPDEPLPARARPGDGPHEVPPFDNNTQTHNTQHNTHPPEEDASAESLFGQSTHPSEGVTPHGPRTGSATARKPEGKVKKMGWLTVSCPANTQGQLTFADVCLRGSSLDSADASSSGGWFVWGVGSVCVAAPPSGSPWGPTGGRTRAGFGSPMGGASAGRLPADAPLAAASLSQSIVASTSSAVRAMART</sequence>
<feature type="compositionally biased region" description="Polar residues" evidence="1">
    <location>
        <begin position="1"/>
        <end position="10"/>
    </location>
</feature>
<name>A0AB34J8T1_PRYPA</name>
<protein>
    <submittedName>
        <fullName evidence="2">Uncharacterized protein</fullName>
    </submittedName>
</protein>
<proteinExistence type="predicted"/>
<feature type="region of interest" description="Disordered" evidence="1">
    <location>
        <begin position="1"/>
        <end position="108"/>
    </location>
</feature>
<feature type="compositionally biased region" description="Low complexity" evidence="1">
    <location>
        <begin position="57"/>
        <end position="68"/>
    </location>
</feature>
<evidence type="ECO:0000256" key="1">
    <source>
        <dbReference type="SAM" id="MobiDB-lite"/>
    </source>
</evidence>
<dbReference type="AlphaFoldDB" id="A0AB34J8T1"/>
<reference evidence="2 3" key="1">
    <citation type="journal article" date="2024" name="Science">
        <title>Giant polyketide synthase enzymes in the biosynthesis of giant marine polyether toxins.</title>
        <authorList>
            <person name="Fallon T.R."/>
            <person name="Shende V.V."/>
            <person name="Wierzbicki I.H."/>
            <person name="Pendleton A.L."/>
            <person name="Watervoot N.F."/>
            <person name="Auber R.P."/>
            <person name="Gonzalez D.J."/>
            <person name="Wisecaver J.H."/>
            <person name="Moore B.S."/>
        </authorList>
    </citation>
    <scope>NUCLEOTIDE SEQUENCE [LARGE SCALE GENOMIC DNA]</scope>
    <source>
        <strain evidence="2 3">12B1</strain>
    </source>
</reference>
<dbReference type="EMBL" id="JBGBPQ010000011">
    <property type="protein sequence ID" value="KAL1515260.1"/>
    <property type="molecule type" value="Genomic_DNA"/>
</dbReference>
<organism evidence="2 3">
    <name type="scientific">Prymnesium parvum</name>
    <name type="common">Toxic golden alga</name>
    <dbReference type="NCBI Taxonomy" id="97485"/>
    <lineage>
        <taxon>Eukaryota</taxon>
        <taxon>Haptista</taxon>
        <taxon>Haptophyta</taxon>
        <taxon>Prymnesiophyceae</taxon>
        <taxon>Prymnesiales</taxon>
        <taxon>Prymnesiaceae</taxon>
        <taxon>Prymnesium</taxon>
    </lineage>
</organism>
<evidence type="ECO:0000313" key="2">
    <source>
        <dbReference type="EMBL" id="KAL1515260.1"/>
    </source>
</evidence>
<comment type="caution">
    <text evidence="2">The sequence shown here is derived from an EMBL/GenBank/DDBJ whole genome shotgun (WGS) entry which is preliminary data.</text>
</comment>
<evidence type="ECO:0000313" key="3">
    <source>
        <dbReference type="Proteomes" id="UP001515480"/>
    </source>
</evidence>
<accession>A0AB34J8T1</accession>